<dbReference type="PROSITE" id="PS50095">
    <property type="entry name" value="PLAT"/>
    <property type="match status" value="1"/>
</dbReference>
<dbReference type="Pfam" id="PF08016">
    <property type="entry name" value="PKD_channel"/>
    <property type="match status" value="1"/>
</dbReference>
<evidence type="ECO:0000256" key="2">
    <source>
        <dbReference type="ARBA" id="ARBA00007200"/>
    </source>
</evidence>
<keyword evidence="5 10" id="KW-1133">Transmembrane helix</keyword>
<evidence type="ECO:0000256" key="9">
    <source>
        <dbReference type="PROSITE-ProRule" id="PRU00152"/>
    </source>
</evidence>
<dbReference type="FunFam" id="2.60.60.20:FF:000022">
    <property type="entry name" value="Uncharacterized protein"/>
    <property type="match status" value="1"/>
</dbReference>
<feature type="transmembrane region" description="Helical" evidence="10">
    <location>
        <begin position="515"/>
        <end position="536"/>
    </location>
</feature>
<evidence type="ECO:0000256" key="10">
    <source>
        <dbReference type="SAM" id="Phobius"/>
    </source>
</evidence>
<evidence type="ECO:0000256" key="1">
    <source>
        <dbReference type="ARBA" id="ARBA00004141"/>
    </source>
</evidence>
<evidence type="ECO:0000256" key="7">
    <source>
        <dbReference type="ARBA" id="ARBA00023180"/>
    </source>
</evidence>
<comment type="caution">
    <text evidence="12">The sequence shown here is derived from an EMBL/GenBank/DDBJ whole genome shotgun (WGS) entry which is preliminary data.</text>
</comment>
<dbReference type="InterPro" id="IPR046791">
    <property type="entry name" value="Polycystin_dom"/>
</dbReference>
<feature type="transmembrane region" description="Helical" evidence="10">
    <location>
        <begin position="633"/>
        <end position="656"/>
    </location>
</feature>
<dbReference type="SMART" id="SM00308">
    <property type="entry name" value="LH2"/>
    <property type="match status" value="1"/>
</dbReference>
<dbReference type="PANTHER" id="PTHR10877">
    <property type="entry name" value="POLYCYSTIN FAMILY MEMBER"/>
    <property type="match status" value="1"/>
</dbReference>
<dbReference type="GO" id="GO:0005509">
    <property type="term" value="F:calcium ion binding"/>
    <property type="evidence" value="ECO:0007669"/>
    <property type="project" value="InterPro"/>
</dbReference>
<feature type="transmembrane region" description="Helical" evidence="10">
    <location>
        <begin position="1133"/>
        <end position="1151"/>
    </location>
</feature>
<feature type="transmembrane region" description="Helical" evidence="10">
    <location>
        <begin position="468"/>
        <end position="489"/>
    </location>
</feature>
<dbReference type="Pfam" id="PF01477">
    <property type="entry name" value="PLAT"/>
    <property type="match status" value="1"/>
</dbReference>
<comment type="similarity">
    <text evidence="2">Belongs to the polycystin family.</text>
</comment>
<name>A0AAN8J8T4_PATCE</name>
<dbReference type="InterPro" id="IPR036392">
    <property type="entry name" value="PLAT/LH2_dom_sf"/>
</dbReference>
<feature type="transmembrane region" description="Helical" evidence="10">
    <location>
        <begin position="590"/>
        <end position="613"/>
    </location>
</feature>
<comment type="subcellular location">
    <subcellularLocation>
        <location evidence="1">Membrane</location>
        <topology evidence="1">Multi-pass membrane protein</topology>
    </subcellularLocation>
</comment>
<dbReference type="GO" id="GO:0050982">
    <property type="term" value="P:detection of mechanical stimulus"/>
    <property type="evidence" value="ECO:0007669"/>
    <property type="project" value="TreeGrafter"/>
</dbReference>
<dbReference type="GO" id="GO:0016020">
    <property type="term" value="C:membrane"/>
    <property type="evidence" value="ECO:0007669"/>
    <property type="project" value="UniProtKB-SubCell"/>
</dbReference>
<feature type="domain" description="PLAT" evidence="11">
    <location>
        <begin position="308"/>
        <end position="427"/>
    </location>
</feature>
<feature type="disulfide bond" evidence="8">
    <location>
        <begin position="826"/>
        <end position="836"/>
    </location>
</feature>
<gene>
    <name evidence="12" type="ORF">SNE40_019189</name>
</gene>
<evidence type="ECO:0000313" key="13">
    <source>
        <dbReference type="Proteomes" id="UP001347796"/>
    </source>
</evidence>
<evidence type="ECO:0000259" key="11">
    <source>
        <dbReference type="PROSITE" id="PS50095"/>
    </source>
</evidence>
<comment type="caution">
    <text evidence="9">Lacks conserved residue(s) required for the propagation of feature annotation.</text>
</comment>
<dbReference type="InterPro" id="IPR001024">
    <property type="entry name" value="PLAT/LH2_dom"/>
</dbReference>
<feature type="transmembrane region" description="Helical" evidence="10">
    <location>
        <begin position="1011"/>
        <end position="1033"/>
    </location>
</feature>
<feature type="transmembrane region" description="Helical" evidence="10">
    <location>
        <begin position="1102"/>
        <end position="1121"/>
    </location>
</feature>
<feature type="transmembrane region" description="Helical" evidence="10">
    <location>
        <begin position="263"/>
        <end position="283"/>
    </location>
</feature>
<feature type="transmembrane region" description="Helical" evidence="10">
    <location>
        <begin position="1053"/>
        <end position="1081"/>
    </location>
</feature>
<protein>
    <recommendedName>
        <fullName evidence="11">PLAT domain-containing protein</fullName>
    </recommendedName>
</protein>
<evidence type="ECO:0000256" key="5">
    <source>
        <dbReference type="ARBA" id="ARBA00022989"/>
    </source>
</evidence>
<evidence type="ECO:0000256" key="4">
    <source>
        <dbReference type="ARBA" id="ARBA00022729"/>
    </source>
</evidence>
<feature type="transmembrane region" description="Helical" evidence="10">
    <location>
        <begin position="976"/>
        <end position="999"/>
    </location>
</feature>
<dbReference type="Proteomes" id="UP001347796">
    <property type="component" value="Unassembled WGS sequence"/>
</dbReference>
<dbReference type="PRINTS" id="PR01433">
    <property type="entry name" value="POLYCYSTIN2"/>
</dbReference>
<dbReference type="InterPro" id="IPR051223">
    <property type="entry name" value="Polycystin"/>
</dbReference>
<keyword evidence="6 10" id="KW-0472">Membrane</keyword>
<proteinExistence type="inferred from homology"/>
<dbReference type="Gene3D" id="2.60.60.20">
    <property type="entry name" value="PLAT/LH2 domain"/>
    <property type="match status" value="1"/>
</dbReference>
<dbReference type="SUPFAM" id="SSF49723">
    <property type="entry name" value="Lipase/lipooxygenase domain (PLAT/LH2 domain)"/>
    <property type="match status" value="1"/>
</dbReference>
<evidence type="ECO:0000256" key="8">
    <source>
        <dbReference type="PIRSR" id="PIRSR603915-2"/>
    </source>
</evidence>
<dbReference type="InterPro" id="IPR003915">
    <property type="entry name" value="PKD_2"/>
</dbReference>
<keyword evidence="3 10" id="KW-0812">Transmembrane</keyword>
<dbReference type="GO" id="GO:0005262">
    <property type="term" value="F:calcium channel activity"/>
    <property type="evidence" value="ECO:0007669"/>
    <property type="project" value="TreeGrafter"/>
</dbReference>
<sequence>MVFVTFFQTVLLKKSIYIQGPNSPIYTSPVVHAAVKKSNIPELPIVRSRAGYPYPQNTNFIHVPTPKFIDEDASFMFYWRFVYRHKFEYLCVSIRPTVPTIKYEAFWRSKIPPSDFEYDFTHLSDTIDDWVEQLDGCIKPGGLKRLGAGFLGLRPYQVDPVTKKKRATNQTQTSFGGNANSNNPLEAPYWIRLLSFSCASWNGVTQDWDPNNCEVEMDLRNNRTACLCQNPTNQEITASSFFVPPNSIDFSTVFSKFDIKSQAAVLAVIIIITLIAILAGIWGHWKDRQDKLQWGVTVLADNYKDDSYFYLITVYTGLVRGGGTTSNISFNLSGERDDSGVRTLTDGVRKEFSAGSVMHFLMAVPTSLGALQCFRVWHDNSGKGRHASWYLSRIEIHDIQTNDRYDFLCSDWLSVEDGHIERLVPVSGRINFNNFKTMFYEHARSHVTDDHLWLSVFLRPVKSHFYRVQRIGCCYALLMLTMIANAMFFEGKGQKDRQQLSQIELGPIRFSLNQLYISFVSILITAIPIFLIILLFRKTKLKLNDRRTTKDPPNWLPKFIKEHVEFSNRLEEALVVRDIVDDKEGILPHFCVYIAWVIIFIAAFVSAFFLMLFSMEWGKSLSEEWLTSFFLSFLQSMVVVDPFKVIFMAVVFALFLKAIKSSKPTHYDLKEITLLANEKGQPNAGRRRLKFSMPYSEEEFQRLKLQRERNVRMKQSVKELCFNSVFLWILFSISYSNRDQQSYLLHQYVQNNFMEPPKPFRTYEKIGEAAHFFDWLNSTVLPTLFTEEDYRGYRMVSSQRLFSYDTNNFRVGPPRLRQVRTKKTTCDIPYVGNTECILGYQLPIEDTGTYCMGWTSTPCPDFEKLALTYEAYKFTSALDIWGYPIAGQHNVYGGGGYIANLDVNMLISFESLKELFNSKWIDRNTRAVFFEYTLYNVNKNIFVYVSLLTEFPETGGTLTFSNIYPFRPSQHEGAQAAYVLLCELAFCVYIVINVIIIIIRMAKQKLRYFKQFWQVIDLIMIGVAIAAIALYAVREGFTADALQKYRDNNREFVNFYHVAIWDGTFVAFLGFLVAIATVRLIKALGYTSRTAKIYNVLKNSSKVLPGLSFYIVTVLTSFGFWGLICFGSNSERYFSFITSLETLFMAILGSPDFKETGAEIQDTWITILYFCLFVVMVTLTLTTIFLAIMLDVMAMTQGAETSEADLDMELISYVWQSFLGIFTGRKPDMKGNQRMTNVMTAARLAQENNRKPQSSEDGENDIPYLISRSNSVRSLKPVTNIRGRIVYQ</sequence>
<evidence type="ECO:0000256" key="3">
    <source>
        <dbReference type="ARBA" id="ARBA00022692"/>
    </source>
</evidence>
<feature type="transmembrane region" description="Helical" evidence="10">
    <location>
        <begin position="1163"/>
        <end position="1190"/>
    </location>
</feature>
<dbReference type="Pfam" id="PF20519">
    <property type="entry name" value="Polycystin_dom"/>
    <property type="match status" value="1"/>
</dbReference>
<organism evidence="12 13">
    <name type="scientific">Patella caerulea</name>
    <name type="common">Rayed Mediterranean limpet</name>
    <dbReference type="NCBI Taxonomy" id="87958"/>
    <lineage>
        <taxon>Eukaryota</taxon>
        <taxon>Metazoa</taxon>
        <taxon>Spiralia</taxon>
        <taxon>Lophotrochozoa</taxon>
        <taxon>Mollusca</taxon>
        <taxon>Gastropoda</taxon>
        <taxon>Patellogastropoda</taxon>
        <taxon>Patelloidea</taxon>
        <taxon>Patellidae</taxon>
        <taxon>Patella</taxon>
    </lineage>
</organism>
<keyword evidence="4" id="KW-0732">Signal</keyword>
<keyword evidence="7" id="KW-0325">Glycoprotein</keyword>
<dbReference type="EMBL" id="JAZGQO010000014">
    <property type="protein sequence ID" value="KAK6170903.1"/>
    <property type="molecule type" value="Genomic_DNA"/>
</dbReference>
<evidence type="ECO:0000313" key="12">
    <source>
        <dbReference type="EMBL" id="KAK6170903.1"/>
    </source>
</evidence>
<evidence type="ECO:0000256" key="6">
    <source>
        <dbReference type="ARBA" id="ARBA00023136"/>
    </source>
</evidence>
<keyword evidence="13" id="KW-1185">Reference proteome</keyword>
<dbReference type="PANTHER" id="PTHR10877:SF194">
    <property type="entry name" value="LOCATION OF VULVA DEFECTIVE 1"/>
    <property type="match status" value="1"/>
</dbReference>
<accession>A0AAN8J8T4</accession>
<reference evidence="12 13" key="1">
    <citation type="submission" date="2024-01" db="EMBL/GenBank/DDBJ databases">
        <title>The genome of the rayed Mediterranean limpet Patella caerulea (Linnaeus, 1758).</title>
        <authorList>
            <person name="Anh-Thu Weber A."/>
            <person name="Halstead-Nussloch G."/>
        </authorList>
    </citation>
    <scope>NUCLEOTIDE SEQUENCE [LARGE SCALE GENOMIC DNA]</scope>
    <source>
        <strain evidence="12">AATW-2023a</strain>
        <tissue evidence="12">Whole specimen</tissue>
    </source>
</reference>
<dbReference type="InterPro" id="IPR013122">
    <property type="entry name" value="PKD1_2_channel"/>
</dbReference>